<evidence type="ECO:0000256" key="3">
    <source>
        <dbReference type="ARBA" id="ARBA00022729"/>
    </source>
</evidence>
<comment type="caution">
    <text evidence="5">The sequence shown here is derived from an EMBL/GenBank/DDBJ whole genome shotgun (WGS) entry which is preliminary data.</text>
</comment>
<sequence>MNARIVLVIASCLLSLATGLVLSRGKGTSDGSGGSRSASGKPVIGLSMDTLKEERWIADRDLFIAQAQALGAQVEVRSANSDDTRQLRDVESLITAGVDALVIIPHNGAAMARAVEMAHAEGIPVLSYDRLITDAEPDLYITFDNIKVGEFQAKFLADKIPAGGKLRVLRIYGAKTDNNAKLFKQGQDNILQPLIDAGKVEVVFEDWAEDWKPENAKKITNAAITKAGQNIDAILASNDGTAGGAIQALIEEGLSGKVIVTGQDADLAACQRIVAGTQTMTVYKPLTQLAKRAADLAVKLAKRQPLIAKAETDNGKTQVPSVLLDIVSVTKENIRETIVKDGFRKEADVFGK</sequence>
<dbReference type="GO" id="GO:0030288">
    <property type="term" value="C:outer membrane-bounded periplasmic space"/>
    <property type="evidence" value="ECO:0007669"/>
    <property type="project" value="TreeGrafter"/>
</dbReference>
<protein>
    <submittedName>
        <fullName evidence="5">D-xylose ABC transporter substrate-binding protein</fullName>
    </submittedName>
</protein>
<comment type="similarity">
    <text evidence="2">Belongs to the bacterial solute-binding protein 2 family.</text>
</comment>
<evidence type="ECO:0000256" key="1">
    <source>
        <dbReference type="ARBA" id="ARBA00004196"/>
    </source>
</evidence>
<dbReference type="InterPro" id="IPR025997">
    <property type="entry name" value="SBP_2_dom"/>
</dbReference>
<comment type="subcellular location">
    <subcellularLocation>
        <location evidence="1">Cell envelope</location>
    </subcellularLocation>
</comment>
<proteinExistence type="inferred from homology"/>
<evidence type="ECO:0000256" key="2">
    <source>
        <dbReference type="ARBA" id="ARBA00007639"/>
    </source>
</evidence>
<dbReference type="InterPro" id="IPR050555">
    <property type="entry name" value="Bact_Solute-Bind_Prot2"/>
</dbReference>
<dbReference type="InterPro" id="IPR028082">
    <property type="entry name" value="Peripla_BP_I"/>
</dbReference>
<dbReference type="PANTHER" id="PTHR30036:SF1">
    <property type="entry name" value="D-XYLOSE-BINDING PERIPLASMIC PROTEIN"/>
    <property type="match status" value="1"/>
</dbReference>
<evidence type="ECO:0000259" key="4">
    <source>
        <dbReference type="Pfam" id="PF13407"/>
    </source>
</evidence>
<dbReference type="CDD" id="cd19991">
    <property type="entry name" value="PBP1_ABC_xylose_binding"/>
    <property type="match status" value="1"/>
</dbReference>
<dbReference type="PANTHER" id="PTHR30036">
    <property type="entry name" value="D-XYLOSE-BINDING PERIPLASMIC PROTEIN"/>
    <property type="match status" value="1"/>
</dbReference>
<dbReference type="GO" id="GO:0030246">
    <property type="term" value="F:carbohydrate binding"/>
    <property type="evidence" value="ECO:0007669"/>
    <property type="project" value="TreeGrafter"/>
</dbReference>
<accession>A0A512M484</accession>
<dbReference type="OrthoDB" id="9769193at2"/>
<dbReference type="RefSeq" id="WP_146849008.1">
    <property type="nucleotide sequence ID" value="NZ_BKAG01000004.1"/>
</dbReference>
<dbReference type="Pfam" id="PF13407">
    <property type="entry name" value="Peripla_BP_4"/>
    <property type="match status" value="1"/>
</dbReference>
<dbReference type="AlphaFoldDB" id="A0A512M484"/>
<keyword evidence="3" id="KW-0732">Signal</keyword>
<keyword evidence="6" id="KW-1185">Reference proteome</keyword>
<reference evidence="5 6" key="1">
    <citation type="submission" date="2019-07" db="EMBL/GenBank/DDBJ databases">
        <title>Whole genome shotgun sequence of Brevifollis gellanilyticus NBRC 108608.</title>
        <authorList>
            <person name="Hosoyama A."/>
            <person name="Uohara A."/>
            <person name="Ohji S."/>
            <person name="Ichikawa N."/>
        </authorList>
    </citation>
    <scope>NUCLEOTIDE SEQUENCE [LARGE SCALE GENOMIC DNA]</scope>
    <source>
        <strain evidence="5 6">NBRC 108608</strain>
    </source>
</reference>
<gene>
    <name evidence="5" type="ORF">BGE01nite_08370</name>
</gene>
<name>A0A512M484_9BACT</name>
<dbReference type="Proteomes" id="UP000321577">
    <property type="component" value="Unassembled WGS sequence"/>
</dbReference>
<dbReference type="Gene3D" id="3.40.50.2300">
    <property type="match status" value="2"/>
</dbReference>
<feature type="domain" description="Periplasmic binding protein" evidence="4">
    <location>
        <begin position="44"/>
        <end position="302"/>
    </location>
</feature>
<evidence type="ECO:0000313" key="6">
    <source>
        <dbReference type="Proteomes" id="UP000321577"/>
    </source>
</evidence>
<evidence type="ECO:0000313" key="5">
    <source>
        <dbReference type="EMBL" id="GEP41546.1"/>
    </source>
</evidence>
<dbReference type="SUPFAM" id="SSF53822">
    <property type="entry name" value="Periplasmic binding protein-like I"/>
    <property type="match status" value="1"/>
</dbReference>
<dbReference type="EMBL" id="BKAG01000004">
    <property type="protein sequence ID" value="GEP41546.1"/>
    <property type="molecule type" value="Genomic_DNA"/>
</dbReference>
<organism evidence="5 6">
    <name type="scientific">Brevifollis gellanilyticus</name>
    <dbReference type="NCBI Taxonomy" id="748831"/>
    <lineage>
        <taxon>Bacteria</taxon>
        <taxon>Pseudomonadati</taxon>
        <taxon>Verrucomicrobiota</taxon>
        <taxon>Verrucomicrobiia</taxon>
        <taxon>Verrucomicrobiales</taxon>
        <taxon>Verrucomicrobiaceae</taxon>
    </lineage>
</organism>